<accession>A0A9D0YS39</accession>
<feature type="transmembrane region" description="Helical" evidence="6">
    <location>
        <begin position="102"/>
        <end position="120"/>
    </location>
</feature>
<dbReference type="Gene3D" id="1.20.1260.100">
    <property type="entry name" value="TspO/MBR protein"/>
    <property type="match status" value="1"/>
</dbReference>
<comment type="subcellular location">
    <subcellularLocation>
        <location evidence="1">Membrane</location>
        <topology evidence="1">Multi-pass membrane protein</topology>
    </subcellularLocation>
</comment>
<dbReference type="InterPro" id="IPR038330">
    <property type="entry name" value="TspO/MBR-related_sf"/>
</dbReference>
<protein>
    <submittedName>
        <fullName evidence="7">Tryptophan-rich sensory protein</fullName>
    </submittedName>
</protein>
<evidence type="ECO:0000256" key="6">
    <source>
        <dbReference type="SAM" id="Phobius"/>
    </source>
</evidence>
<dbReference type="Proteomes" id="UP000886879">
    <property type="component" value="Unassembled WGS sequence"/>
</dbReference>
<comment type="similarity">
    <text evidence="2">Belongs to the TspO/BZRP family.</text>
</comment>
<dbReference type="PANTHER" id="PTHR10057:SF0">
    <property type="entry name" value="TRANSLOCATOR PROTEIN"/>
    <property type="match status" value="1"/>
</dbReference>
<evidence type="ECO:0000256" key="2">
    <source>
        <dbReference type="ARBA" id="ARBA00007524"/>
    </source>
</evidence>
<dbReference type="GO" id="GO:0016020">
    <property type="term" value="C:membrane"/>
    <property type="evidence" value="ECO:0007669"/>
    <property type="project" value="UniProtKB-SubCell"/>
</dbReference>
<keyword evidence="4 6" id="KW-1133">Transmembrane helix</keyword>
<feature type="transmembrane region" description="Helical" evidence="6">
    <location>
        <begin position="46"/>
        <end position="67"/>
    </location>
</feature>
<evidence type="ECO:0000256" key="4">
    <source>
        <dbReference type="ARBA" id="ARBA00022989"/>
    </source>
</evidence>
<keyword evidence="3 6" id="KW-0812">Transmembrane</keyword>
<dbReference type="FunFam" id="1.20.1260.100:FF:000001">
    <property type="entry name" value="translocator protein 2"/>
    <property type="match status" value="1"/>
</dbReference>
<feature type="transmembrane region" description="Helical" evidence="6">
    <location>
        <begin position="79"/>
        <end position="96"/>
    </location>
</feature>
<gene>
    <name evidence="7" type="ORF">IAD31_05045</name>
</gene>
<keyword evidence="5 6" id="KW-0472">Membrane</keyword>
<evidence type="ECO:0000313" key="7">
    <source>
        <dbReference type="EMBL" id="HIQ60942.1"/>
    </source>
</evidence>
<evidence type="ECO:0000256" key="3">
    <source>
        <dbReference type="ARBA" id="ARBA00022692"/>
    </source>
</evidence>
<organism evidence="7 8">
    <name type="scientific">Candidatus Enterenecus faecium</name>
    <dbReference type="NCBI Taxonomy" id="2840780"/>
    <lineage>
        <taxon>Bacteria</taxon>
        <taxon>Bacillati</taxon>
        <taxon>Bacillota</taxon>
        <taxon>Clostridia</taxon>
        <taxon>Eubacteriales</taxon>
        <taxon>Candidatus Enterenecus</taxon>
    </lineage>
</organism>
<dbReference type="GO" id="GO:0033013">
    <property type="term" value="P:tetrapyrrole metabolic process"/>
    <property type="evidence" value="ECO:0007669"/>
    <property type="project" value="UniProtKB-ARBA"/>
</dbReference>
<reference evidence="7" key="1">
    <citation type="submission" date="2020-10" db="EMBL/GenBank/DDBJ databases">
        <authorList>
            <person name="Gilroy R."/>
        </authorList>
    </citation>
    <scope>NUCLEOTIDE SEQUENCE</scope>
    <source>
        <strain evidence="7">ChiGjej2B2-12916</strain>
    </source>
</reference>
<evidence type="ECO:0000313" key="8">
    <source>
        <dbReference type="Proteomes" id="UP000886879"/>
    </source>
</evidence>
<feature type="transmembrane region" description="Helical" evidence="6">
    <location>
        <begin position="132"/>
        <end position="155"/>
    </location>
</feature>
<evidence type="ECO:0000256" key="5">
    <source>
        <dbReference type="ARBA" id="ARBA00023136"/>
    </source>
</evidence>
<comment type="caution">
    <text evidence="7">The sequence shown here is derived from an EMBL/GenBank/DDBJ whole genome shotgun (WGS) entry which is preliminary data.</text>
</comment>
<dbReference type="Pfam" id="PF03073">
    <property type="entry name" value="TspO_MBR"/>
    <property type="match status" value="1"/>
</dbReference>
<proteinExistence type="inferred from homology"/>
<name>A0A9D0YS39_9FIRM</name>
<sequence>MSHKLRQLVLCIAIPLAVGGLSGWVTRGAMEGFQALNQPPLSPPGWLFPVVWTVLFVLMGIASYLVVRSQGPEKLVKRALVFYGIQLGFNFLWSILFFNLGLYLVSFFWLVLLWCLILLTTLQFSALDRRTFWLMLPYLAWVAFAGYLNLGIFWLNR</sequence>
<dbReference type="PANTHER" id="PTHR10057">
    <property type="entry name" value="PERIPHERAL-TYPE BENZODIAZEPINE RECEPTOR"/>
    <property type="match status" value="1"/>
</dbReference>
<dbReference type="AlphaFoldDB" id="A0A9D0YS39"/>
<evidence type="ECO:0000256" key="1">
    <source>
        <dbReference type="ARBA" id="ARBA00004141"/>
    </source>
</evidence>
<reference evidence="7" key="2">
    <citation type="journal article" date="2021" name="PeerJ">
        <title>Extensive microbial diversity within the chicken gut microbiome revealed by metagenomics and culture.</title>
        <authorList>
            <person name="Gilroy R."/>
            <person name="Ravi A."/>
            <person name="Getino M."/>
            <person name="Pursley I."/>
            <person name="Horton D.L."/>
            <person name="Alikhan N.F."/>
            <person name="Baker D."/>
            <person name="Gharbi K."/>
            <person name="Hall N."/>
            <person name="Watson M."/>
            <person name="Adriaenssens E.M."/>
            <person name="Foster-Nyarko E."/>
            <person name="Jarju S."/>
            <person name="Secka A."/>
            <person name="Antonio M."/>
            <person name="Oren A."/>
            <person name="Chaudhuri R.R."/>
            <person name="La Ragione R."/>
            <person name="Hildebrand F."/>
            <person name="Pallen M.J."/>
        </authorList>
    </citation>
    <scope>NUCLEOTIDE SEQUENCE</scope>
    <source>
        <strain evidence="7">ChiGjej2B2-12916</strain>
    </source>
</reference>
<dbReference type="InterPro" id="IPR004307">
    <property type="entry name" value="TspO_MBR"/>
</dbReference>
<dbReference type="EMBL" id="DVFO01000048">
    <property type="protein sequence ID" value="HIQ60942.1"/>
    <property type="molecule type" value="Genomic_DNA"/>
</dbReference>
<dbReference type="CDD" id="cd15904">
    <property type="entry name" value="TSPO_MBR"/>
    <property type="match status" value="1"/>
</dbReference>
<dbReference type="PIRSF" id="PIRSF005859">
    <property type="entry name" value="PBR"/>
    <property type="match status" value="1"/>
</dbReference>